<evidence type="ECO:0000256" key="4">
    <source>
        <dbReference type="ARBA" id="ARBA00022737"/>
    </source>
</evidence>
<dbReference type="SUPFAM" id="SSF54862">
    <property type="entry name" value="4Fe-4S ferredoxins"/>
    <property type="match status" value="1"/>
</dbReference>
<feature type="domain" description="4Fe-4S ferredoxin-type" evidence="9">
    <location>
        <begin position="175"/>
        <end position="205"/>
    </location>
</feature>
<feature type="compositionally biased region" description="Polar residues" evidence="8">
    <location>
        <begin position="46"/>
        <end position="98"/>
    </location>
</feature>
<evidence type="ECO:0000259" key="9">
    <source>
        <dbReference type="PROSITE" id="PS51379"/>
    </source>
</evidence>
<dbReference type="Pfam" id="PF13237">
    <property type="entry name" value="Fer4_10"/>
    <property type="match status" value="1"/>
</dbReference>
<evidence type="ECO:0000313" key="10">
    <source>
        <dbReference type="EMBL" id="ACY24459.1"/>
    </source>
</evidence>
<dbReference type="PROSITE" id="PS00198">
    <property type="entry name" value="4FE4S_FER_1"/>
    <property type="match status" value="1"/>
</dbReference>
<keyword evidence="7" id="KW-0411">Iron-sulfur</keyword>
<gene>
    <name evidence="10" type="ORF">29d5orf11</name>
</gene>
<dbReference type="InterPro" id="IPR017896">
    <property type="entry name" value="4Fe4S_Fe-S-bd"/>
</dbReference>
<evidence type="ECO:0000256" key="8">
    <source>
        <dbReference type="SAM" id="MobiDB-lite"/>
    </source>
</evidence>
<keyword evidence="6" id="KW-0408">Iron</keyword>
<feature type="region of interest" description="Disordered" evidence="8">
    <location>
        <begin position="41"/>
        <end position="103"/>
    </location>
</feature>
<reference evidence="10" key="1">
    <citation type="journal article" date="2010" name="Environ. Microbiol.">
        <title>Homologues of nitrite reductases in ammonia-oxidizing archaea: diversity and genomic context.</title>
        <authorList>
            <person name="Bartossek R."/>
            <person name="Nicol G.W."/>
            <person name="Lanzen A."/>
            <person name="Klenk H.P."/>
            <person name="Schleper C."/>
        </authorList>
    </citation>
    <scope>NUCLEOTIDE SEQUENCE</scope>
</reference>
<evidence type="ECO:0000256" key="7">
    <source>
        <dbReference type="ARBA" id="ARBA00023014"/>
    </source>
</evidence>
<name>D4N6X3_9CREN</name>
<dbReference type="InterPro" id="IPR050572">
    <property type="entry name" value="Fe-S_Ferredoxin"/>
</dbReference>
<dbReference type="Gene3D" id="3.30.70.20">
    <property type="match status" value="1"/>
</dbReference>
<accession>D4N6X3</accession>
<protein>
    <submittedName>
        <fullName evidence="10">Ferredoxin</fullName>
    </submittedName>
</protein>
<organism evidence="10">
    <name type="scientific">uncultured crenarchaeote 29d5</name>
    <dbReference type="NCBI Taxonomy" id="684057"/>
    <lineage>
        <taxon>Archaea</taxon>
        <taxon>Thermoproteota</taxon>
        <taxon>environmental samples</taxon>
    </lineage>
</organism>
<keyword evidence="1" id="KW-0813">Transport</keyword>
<evidence type="ECO:0000256" key="3">
    <source>
        <dbReference type="ARBA" id="ARBA00022723"/>
    </source>
</evidence>
<sequence length="207" mass="22404">MEYICESCGTLLMHSNQVTLDSMKDVHSQLCSVKRQNIATPVPQVPQKSTPNVQPSLSNTPSPSQMPNSPSAQQSTTVASAPGGQTTISLTGNGTTYSKIEGPIDPEFRSKRQVKGTFQGIKVWGPVDPPGQLGIWGTEVTVDFDICVADGACIEACPVNVYEWLDTPGHPASEKKPFMIREKDCIFCMACENVCPPQCVKIFQKGQ</sequence>
<evidence type="ECO:0000256" key="2">
    <source>
        <dbReference type="ARBA" id="ARBA00022485"/>
    </source>
</evidence>
<feature type="domain" description="4Fe-4S ferredoxin-type" evidence="9">
    <location>
        <begin position="138"/>
        <end position="167"/>
    </location>
</feature>
<keyword evidence="2" id="KW-0004">4Fe-4S</keyword>
<proteinExistence type="predicted"/>
<evidence type="ECO:0000256" key="1">
    <source>
        <dbReference type="ARBA" id="ARBA00022448"/>
    </source>
</evidence>
<dbReference type="PANTHER" id="PTHR43687">
    <property type="entry name" value="ADENYLYLSULFATE REDUCTASE, BETA SUBUNIT"/>
    <property type="match status" value="1"/>
</dbReference>
<keyword evidence="3" id="KW-0479">Metal-binding</keyword>
<dbReference type="EMBL" id="GU059106">
    <property type="protein sequence ID" value="ACY24459.1"/>
    <property type="molecule type" value="Genomic_DNA"/>
</dbReference>
<dbReference type="InterPro" id="IPR017900">
    <property type="entry name" value="4Fe4S_Fe_S_CS"/>
</dbReference>
<dbReference type="PROSITE" id="PS51379">
    <property type="entry name" value="4FE4S_FER_2"/>
    <property type="match status" value="2"/>
</dbReference>
<dbReference type="GO" id="GO:0051539">
    <property type="term" value="F:4 iron, 4 sulfur cluster binding"/>
    <property type="evidence" value="ECO:0007669"/>
    <property type="project" value="UniProtKB-KW"/>
</dbReference>
<dbReference type="PANTHER" id="PTHR43687:SF6">
    <property type="entry name" value="L-ASPARTATE SEMIALDEHYDE SULFURTRANSFERASE IRON-SULFUR SUBUNIT"/>
    <property type="match status" value="1"/>
</dbReference>
<keyword evidence="4" id="KW-0677">Repeat</keyword>
<evidence type="ECO:0000256" key="5">
    <source>
        <dbReference type="ARBA" id="ARBA00022982"/>
    </source>
</evidence>
<dbReference type="AlphaFoldDB" id="D4N6X3"/>
<dbReference type="GO" id="GO:0016491">
    <property type="term" value="F:oxidoreductase activity"/>
    <property type="evidence" value="ECO:0007669"/>
    <property type="project" value="UniProtKB-ARBA"/>
</dbReference>
<evidence type="ECO:0000256" key="6">
    <source>
        <dbReference type="ARBA" id="ARBA00023004"/>
    </source>
</evidence>
<keyword evidence="5" id="KW-0249">Electron transport</keyword>
<dbReference type="GO" id="GO:0046872">
    <property type="term" value="F:metal ion binding"/>
    <property type="evidence" value="ECO:0007669"/>
    <property type="project" value="UniProtKB-KW"/>
</dbReference>